<dbReference type="RefSeq" id="WP_198884139.1">
    <property type="nucleotide sequence ID" value="NZ_JAEKJA010000024.1"/>
</dbReference>
<gene>
    <name evidence="1" type="ORF">JCR33_21235</name>
</gene>
<organism evidence="1 2">
    <name type="scientific">Acuticoccus mangrovi</name>
    <dbReference type="NCBI Taxonomy" id="2796142"/>
    <lineage>
        <taxon>Bacteria</taxon>
        <taxon>Pseudomonadati</taxon>
        <taxon>Pseudomonadota</taxon>
        <taxon>Alphaproteobacteria</taxon>
        <taxon>Hyphomicrobiales</taxon>
        <taxon>Amorphaceae</taxon>
        <taxon>Acuticoccus</taxon>
    </lineage>
</organism>
<evidence type="ECO:0000313" key="2">
    <source>
        <dbReference type="Proteomes" id="UP000609531"/>
    </source>
</evidence>
<protein>
    <submittedName>
        <fullName evidence="1">Uncharacterized protein</fullName>
    </submittedName>
</protein>
<dbReference type="AlphaFoldDB" id="A0A934ITB2"/>
<accession>A0A934ITB2</accession>
<dbReference type="Proteomes" id="UP000609531">
    <property type="component" value="Unassembled WGS sequence"/>
</dbReference>
<keyword evidence="2" id="KW-1185">Reference proteome</keyword>
<reference evidence="1" key="1">
    <citation type="submission" date="2020-12" db="EMBL/GenBank/DDBJ databases">
        <title>Bacterial taxonomy.</title>
        <authorList>
            <person name="Pan X."/>
        </authorList>
    </citation>
    <scope>NUCLEOTIDE SEQUENCE</scope>
    <source>
        <strain evidence="1">B2012</strain>
    </source>
</reference>
<evidence type="ECO:0000313" key="1">
    <source>
        <dbReference type="EMBL" id="MBJ3778238.1"/>
    </source>
</evidence>
<name>A0A934ITB2_9HYPH</name>
<sequence>MLRDGEPFVFRTFPVDVPAFLRTWRPGPARAVWDRHYLVAPGHGLRLAGGERVEVTRLVTDDGFRVEEAVLTATFPLDWMALTCVANVLPSSFRTVDIDGRTPQAFVDSLATPSLPQASVLVQETSSFLGSVIGRVQRLTVPDWNTRMLSVAYESPNGTALRSLLAGAGLRGVQHRDLCDELREAHRIATTPPTPVRPARPRSAA</sequence>
<dbReference type="EMBL" id="JAEKJA010000024">
    <property type="protein sequence ID" value="MBJ3778238.1"/>
    <property type="molecule type" value="Genomic_DNA"/>
</dbReference>
<comment type="caution">
    <text evidence="1">The sequence shown here is derived from an EMBL/GenBank/DDBJ whole genome shotgun (WGS) entry which is preliminary data.</text>
</comment>
<proteinExistence type="predicted"/>